<evidence type="ECO:0000313" key="2">
    <source>
        <dbReference type="Proteomes" id="UP001055811"/>
    </source>
</evidence>
<reference evidence="2" key="1">
    <citation type="journal article" date="2022" name="Mol. Ecol. Resour.">
        <title>The genomes of chicory, endive, great burdock and yacon provide insights into Asteraceae palaeo-polyploidization history and plant inulin production.</title>
        <authorList>
            <person name="Fan W."/>
            <person name="Wang S."/>
            <person name="Wang H."/>
            <person name="Wang A."/>
            <person name="Jiang F."/>
            <person name="Liu H."/>
            <person name="Zhao H."/>
            <person name="Xu D."/>
            <person name="Zhang Y."/>
        </authorList>
    </citation>
    <scope>NUCLEOTIDE SEQUENCE [LARGE SCALE GENOMIC DNA]</scope>
    <source>
        <strain evidence="2">cv. Punajuju</strain>
    </source>
</reference>
<accession>A0ACB9D3A7</accession>
<dbReference type="EMBL" id="CM042013">
    <property type="protein sequence ID" value="KAI3740876.1"/>
    <property type="molecule type" value="Genomic_DNA"/>
</dbReference>
<comment type="caution">
    <text evidence="1">The sequence shown here is derived from an EMBL/GenBank/DDBJ whole genome shotgun (WGS) entry which is preliminary data.</text>
</comment>
<gene>
    <name evidence="1" type="ORF">L2E82_31351</name>
</gene>
<sequence>MKLLELMVNGFEYGIRTWCGGCAEFGGRRERRTLACKSYDWADGPISNRRSFPFISLDSRLSQVGTRRHHAKPPATSSTRVPDLRSTLRSTLHFTQASGSSNRCRLRLARLLDFSSYAQAQVPNYSILSSEIEPISQLSYSATPKPIRVTIFIRQQVDLTFNNRTRSPKPR</sequence>
<name>A0ACB9D3A7_CICIN</name>
<proteinExistence type="predicted"/>
<dbReference type="Proteomes" id="UP001055811">
    <property type="component" value="Linkage Group LG05"/>
</dbReference>
<evidence type="ECO:0000313" key="1">
    <source>
        <dbReference type="EMBL" id="KAI3740876.1"/>
    </source>
</evidence>
<reference evidence="1 2" key="2">
    <citation type="journal article" date="2022" name="Mol. Ecol. Resour.">
        <title>The genomes of chicory, endive, great burdock and yacon provide insights into Asteraceae paleo-polyploidization history and plant inulin production.</title>
        <authorList>
            <person name="Fan W."/>
            <person name="Wang S."/>
            <person name="Wang H."/>
            <person name="Wang A."/>
            <person name="Jiang F."/>
            <person name="Liu H."/>
            <person name="Zhao H."/>
            <person name="Xu D."/>
            <person name="Zhang Y."/>
        </authorList>
    </citation>
    <scope>NUCLEOTIDE SEQUENCE [LARGE SCALE GENOMIC DNA]</scope>
    <source>
        <strain evidence="2">cv. Punajuju</strain>
        <tissue evidence="1">Leaves</tissue>
    </source>
</reference>
<protein>
    <submittedName>
        <fullName evidence="1">Uncharacterized protein</fullName>
    </submittedName>
</protein>
<keyword evidence="2" id="KW-1185">Reference proteome</keyword>
<organism evidence="1 2">
    <name type="scientific">Cichorium intybus</name>
    <name type="common">Chicory</name>
    <dbReference type="NCBI Taxonomy" id="13427"/>
    <lineage>
        <taxon>Eukaryota</taxon>
        <taxon>Viridiplantae</taxon>
        <taxon>Streptophyta</taxon>
        <taxon>Embryophyta</taxon>
        <taxon>Tracheophyta</taxon>
        <taxon>Spermatophyta</taxon>
        <taxon>Magnoliopsida</taxon>
        <taxon>eudicotyledons</taxon>
        <taxon>Gunneridae</taxon>
        <taxon>Pentapetalae</taxon>
        <taxon>asterids</taxon>
        <taxon>campanulids</taxon>
        <taxon>Asterales</taxon>
        <taxon>Asteraceae</taxon>
        <taxon>Cichorioideae</taxon>
        <taxon>Cichorieae</taxon>
        <taxon>Cichoriinae</taxon>
        <taxon>Cichorium</taxon>
    </lineage>
</organism>